<evidence type="ECO:0000313" key="2">
    <source>
        <dbReference type="Proteomes" id="UP001234202"/>
    </source>
</evidence>
<keyword evidence="2" id="KW-1185">Reference proteome</keyword>
<proteinExistence type="predicted"/>
<dbReference type="EMBL" id="JASBWV010000043">
    <property type="protein sequence ID" value="KAJ9115556.1"/>
    <property type="molecule type" value="Genomic_DNA"/>
</dbReference>
<name>A0ACC2WXM8_9TREE</name>
<sequence>MELDRDVAAAAAAANAAARTPFDDDEDASGGHTSYTSNSGPAMTQYGGYYATGPGSYDYESAGGYDPYAAAAAGAVGSTVGGAAAGDPAAGGAGGRDHNRNSFIANPAADHGDHLASGAPLPVGGYPAGNESQYYLDPQEYDYDKTPENERYMDEPGFPSAAAMAGGQHHPGVGMGYAEPYYPAAGEQHAYGGQSGMHEPMHGHGDEDEVDYNGRRGLRVRSSLNGCFWYTFPRFVLMPPSCWLPYVDREPFGRVDHLASRSSRAQLHPKSNEQTKPSDRSPTSRRVSPLSPHSPLFALVA</sequence>
<reference evidence="1" key="1">
    <citation type="submission" date="2023-04" db="EMBL/GenBank/DDBJ databases">
        <title>Draft Genome sequencing of Naganishia species isolated from polar environments using Oxford Nanopore Technology.</title>
        <authorList>
            <person name="Leo P."/>
            <person name="Venkateswaran K."/>
        </authorList>
    </citation>
    <scope>NUCLEOTIDE SEQUENCE</scope>
    <source>
        <strain evidence="1">DBVPG 5303</strain>
    </source>
</reference>
<comment type="caution">
    <text evidence="1">The sequence shown here is derived from an EMBL/GenBank/DDBJ whole genome shotgun (WGS) entry which is preliminary data.</text>
</comment>
<evidence type="ECO:0000313" key="1">
    <source>
        <dbReference type="EMBL" id="KAJ9115556.1"/>
    </source>
</evidence>
<accession>A0ACC2WXM8</accession>
<gene>
    <name evidence="1" type="ORF">QFC24_006966</name>
</gene>
<organism evidence="1 2">
    <name type="scientific">Naganishia onofrii</name>
    <dbReference type="NCBI Taxonomy" id="1851511"/>
    <lineage>
        <taxon>Eukaryota</taxon>
        <taxon>Fungi</taxon>
        <taxon>Dikarya</taxon>
        <taxon>Basidiomycota</taxon>
        <taxon>Agaricomycotina</taxon>
        <taxon>Tremellomycetes</taxon>
        <taxon>Filobasidiales</taxon>
        <taxon>Filobasidiaceae</taxon>
        <taxon>Naganishia</taxon>
    </lineage>
</organism>
<dbReference type="Proteomes" id="UP001234202">
    <property type="component" value="Unassembled WGS sequence"/>
</dbReference>
<protein>
    <submittedName>
        <fullName evidence="1">Uncharacterized protein</fullName>
    </submittedName>
</protein>